<dbReference type="InterPro" id="IPR042538">
    <property type="entry name" value="Nucleoporin_Nup155_C_3"/>
</dbReference>
<comment type="caution">
    <text evidence="5">The sequence shown here is derived from an EMBL/GenBank/DDBJ whole genome shotgun (WGS) entry which is preliminary data.</text>
</comment>
<keyword evidence="6" id="KW-1185">Reference proteome</keyword>
<organism evidence="5 6">
    <name type="scientific">Tetraparma gracilis</name>
    <dbReference type="NCBI Taxonomy" id="2962635"/>
    <lineage>
        <taxon>Eukaryota</taxon>
        <taxon>Sar</taxon>
        <taxon>Stramenopiles</taxon>
        <taxon>Ochrophyta</taxon>
        <taxon>Bolidophyceae</taxon>
        <taxon>Parmales</taxon>
        <taxon>Triparmaceae</taxon>
        <taxon>Tetraparma</taxon>
    </lineage>
</organism>
<keyword evidence="3" id="KW-0539">Nucleus</keyword>
<evidence type="ECO:0000256" key="1">
    <source>
        <dbReference type="ARBA" id="ARBA00004123"/>
    </source>
</evidence>
<dbReference type="PANTHER" id="PTHR10350">
    <property type="entry name" value="NUCLEAR PORE COMPLEX PROTEIN NUP155"/>
    <property type="match status" value="1"/>
</dbReference>
<name>A0ABQ6MT97_9STRA</name>
<gene>
    <name evidence="5" type="ORF">TeGR_g5544</name>
</gene>
<dbReference type="Gene3D" id="1.20.58.1780">
    <property type="match status" value="2"/>
</dbReference>
<dbReference type="Gene3D" id="1.20.120.1880">
    <property type="entry name" value="Nucleoporin, helical C-terminal domain"/>
    <property type="match status" value="1"/>
</dbReference>
<dbReference type="EMBL" id="BRYB01000559">
    <property type="protein sequence ID" value="GMI32818.1"/>
    <property type="molecule type" value="Genomic_DNA"/>
</dbReference>
<evidence type="ECO:0000313" key="5">
    <source>
        <dbReference type="EMBL" id="GMI32818.1"/>
    </source>
</evidence>
<evidence type="ECO:0000313" key="6">
    <source>
        <dbReference type="Proteomes" id="UP001165060"/>
    </source>
</evidence>
<feature type="domain" description="Nucleoporin Nup133/Nup155-like C-terminal" evidence="4">
    <location>
        <begin position="150"/>
        <end position="744"/>
    </location>
</feature>
<dbReference type="PANTHER" id="PTHR10350:SF6">
    <property type="entry name" value="NUCLEAR PORE COMPLEX PROTEIN NUP155"/>
    <property type="match status" value="1"/>
</dbReference>
<evidence type="ECO:0000256" key="2">
    <source>
        <dbReference type="ARBA" id="ARBA00022448"/>
    </source>
</evidence>
<dbReference type="InterPro" id="IPR007187">
    <property type="entry name" value="Nucleoporin_Nup133/Nup155_C"/>
</dbReference>
<evidence type="ECO:0000256" key="3">
    <source>
        <dbReference type="ARBA" id="ARBA00023242"/>
    </source>
</evidence>
<proteinExistence type="predicted"/>
<dbReference type="Proteomes" id="UP001165060">
    <property type="component" value="Unassembled WGS sequence"/>
</dbReference>
<evidence type="ECO:0000259" key="4">
    <source>
        <dbReference type="Pfam" id="PF03177"/>
    </source>
</evidence>
<accession>A0ABQ6MT97</accession>
<dbReference type="Pfam" id="PF03177">
    <property type="entry name" value="Nucleoporin_C"/>
    <property type="match status" value="1"/>
</dbReference>
<protein>
    <recommendedName>
        <fullName evidence="4">Nucleoporin Nup133/Nup155-like C-terminal domain-containing protein</fullName>
    </recommendedName>
</protein>
<sequence>TPLTPLTNPCPTPSSSPQISILTTSGVHYLHRPSILQSLSTAVANGDVSAFIAAYGAVETIAMLFAIREEGGGRKALDFAMKYAGGPRPADVGGVTSMHFSSLHDGLVRYVSRLLRPVWYKPMVQVQLPKKGKNGASVGPGKVYIQVEGKSSVNSLYRLVSRSVQLLSLLDLLAYAHEVPSLSPVNWSLIDKLTFKDLATTEAAARSIKEILRDLTSSQNAVNDAHAEKLSQALHEQCYGFYSLGDKLTQEGVNLSSKDIVASGVVLRKAAKWWNKPADIAPSSIFASCVDLLFKHRNIGGIVDVCVVVASNFGGTVKGTQGEDDAGVDTAKELATFGGLASDVLEWERGLYHEDRAAPPPAGGSDAVVVAADTMSPRDARRVCYETMFKFIAQLTSLGEHDLADAMIGHMVASEDDMLHIELYAWLLKNDQTERLIRITGSPRLEKYLNDIDVGLLWRHYIVHDRHDDASQLMSSRGCSAKKVPLDERMACFSRVSSDDVENRERLEVATLQKMILEQIKISAKDDPSLKELQEDVEFRLLGVNEMYNDLAGPMGMWEVCLSIMQCCENRDVDGIELLWKAIVCECLPNDASNDKVAAHLVELKQGVPERGNGVPGLFEDGTWQAILKSKLTEVGRAYYGRGSDYIVPMPMLVFELEGLRRCWNIDREDAGHAPDSGQANWVIQAFLDIGVDEGTLLNVYYGVLTDRESRAADAAERLHYLSGIVEIVVRWIRYGDKASLKVAMQQGLRSLVDSVKANCEGLGGGANAQTVEHLTFQIRQVEAILR</sequence>
<reference evidence="5 6" key="1">
    <citation type="journal article" date="2023" name="Commun. Biol.">
        <title>Genome analysis of Parmales, the sister group of diatoms, reveals the evolutionary specialization of diatoms from phago-mixotrophs to photoautotrophs.</title>
        <authorList>
            <person name="Ban H."/>
            <person name="Sato S."/>
            <person name="Yoshikawa S."/>
            <person name="Yamada K."/>
            <person name="Nakamura Y."/>
            <person name="Ichinomiya M."/>
            <person name="Sato N."/>
            <person name="Blanc-Mathieu R."/>
            <person name="Endo H."/>
            <person name="Kuwata A."/>
            <person name="Ogata H."/>
        </authorList>
    </citation>
    <scope>NUCLEOTIDE SEQUENCE [LARGE SCALE GENOMIC DNA]</scope>
</reference>
<comment type="subcellular location">
    <subcellularLocation>
        <location evidence="1">Nucleus</location>
    </subcellularLocation>
</comment>
<keyword evidence="2" id="KW-0813">Transport</keyword>
<feature type="non-terminal residue" evidence="5">
    <location>
        <position position="1"/>
    </location>
</feature>
<dbReference type="InterPro" id="IPR004870">
    <property type="entry name" value="Nucleoporin_Nup155"/>
</dbReference>